<dbReference type="SUPFAM" id="SSF57889">
    <property type="entry name" value="Cysteine-rich domain"/>
    <property type="match status" value="5"/>
</dbReference>
<evidence type="ECO:0000256" key="4">
    <source>
        <dbReference type="ARBA" id="ARBA00022833"/>
    </source>
</evidence>
<evidence type="ECO:0000259" key="6">
    <source>
        <dbReference type="SMART" id="SM00249"/>
    </source>
</evidence>
<dbReference type="OrthoDB" id="938199at2759"/>
<evidence type="ECO:0000259" key="5">
    <source>
        <dbReference type="SMART" id="SM00109"/>
    </source>
</evidence>
<name>A0A5S9YHY4_ARATH</name>
<dbReference type="SMART" id="SM00109">
    <property type="entry name" value="C1"/>
    <property type="match status" value="2"/>
</dbReference>
<evidence type="ECO:0000313" key="8">
    <source>
        <dbReference type="Proteomes" id="UP000434276"/>
    </source>
</evidence>
<gene>
    <name evidence="7" type="ORF">C24_LOCUS26117</name>
</gene>
<sequence>MDTSAVQLPFRDYSLLPTARFIVARCHICFVTGAIYSGYFCNDPNVWMHKECVELPSEINHLFHPQHPLLLTYEEKWRWFLCDLCGETKPAKYFYSCSTCEIKVDLTCGMNPPPPAIEHSICHDHPLVFLKKREEKTPCEVCKNSILGSSYSCLGCELYFHVGCIHLSKEVNHPCHSDHPLMLVASEALTDNDKKTCLLCGQQPDGILYHCSICNFTLCLGCTKSPPPLVVENMKTHKHPLTFFPRGVCCTCNACGAKEFIIPYICLQCGFAVHCSCVDLPQVINMNRHDHRISFKQHLGPGYYNCGVCRRSVCQFNGAYSCLVCPNYAVHSMCATRYDIWDGVELEGKAEDIEDIAPFKVVGDALIRHFSHIKHSLRLLKNNIIHDESTRCEACSHPVGFDPIYNCEECCFILHEKCANLPMKKRLVFSTLPFLLLGPGNDDCKILDCELCGKFFTGFEYKSQERSQKGIDVHCASLSEPFVHGSHLHPLYFDKRQKRILRCNACQQLVRDYMLCCADCDFNLCLWCASLPKKIRHRNDEHILTLCCGEEANGKYWCDICEAELDPSKWFYTCFDCGGTMHVDCVLGDFSRLMPGCTIDYRGYTVEVVFNNHNTRPICSRCPSRCKVSVILKFRESNIVYFFCSRSCFVRHFNYYL</sequence>
<dbReference type="InterPro" id="IPR054483">
    <property type="entry name" value="DC1-like_CT"/>
</dbReference>
<dbReference type="SMART" id="SM00249">
    <property type="entry name" value="PHD"/>
    <property type="match status" value="6"/>
</dbReference>
<keyword evidence="4" id="KW-0862">Zinc</keyword>
<feature type="domain" description="Zinc finger PHD-type" evidence="6">
    <location>
        <begin position="251"/>
        <end position="310"/>
    </location>
</feature>
<feature type="domain" description="Zinc finger PHD-type" evidence="6">
    <location>
        <begin position="138"/>
        <end position="215"/>
    </location>
</feature>
<dbReference type="Pfam" id="PF03107">
    <property type="entry name" value="C1_2"/>
    <property type="match status" value="7"/>
</dbReference>
<evidence type="ECO:0000256" key="2">
    <source>
        <dbReference type="ARBA" id="ARBA00022737"/>
    </source>
</evidence>
<dbReference type="PANTHER" id="PTHR32410">
    <property type="entry name" value="CYSTEINE/HISTIDINE-RICH C1 DOMAIN FAMILY PROTEIN"/>
    <property type="match status" value="1"/>
</dbReference>
<dbReference type="Pfam" id="PF22926">
    <property type="entry name" value="C1-like_CT"/>
    <property type="match status" value="1"/>
</dbReference>
<dbReference type="AlphaFoldDB" id="A0A5S9YHY4"/>
<evidence type="ECO:0000313" key="7">
    <source>
        <dbReference type="EMBL" id="CAA0410966.1"/>
    </source>
</evidence>
<dbReference type="InterPro" id="IPR001965">
    <property type="entry name" value="Znf_PHD"/>
</dbReference>
<dbReference type="GO" id="GO:0008270">
    <property type="term" value="F:zinc ion binding"/>
    <property type="evidence" value="ECO:0007669"/>
    <property type="project" value="UniProtKB-KW"/>
</dbReference>
<organism evidence="7 8">
    <name type="scientific">Arabidopsis thaliana</name>
    <name type="common">Mouse-ear cress</name>
    <dbReference type="NCBI Taxonomy" id="3702"/>
    <lineage>
        <taxon>Eukaryota</taxon>
        <taxon>Viridiplantae</taxon>
        <taxon>Streptophyta</taxon>
        <taxon>Embryophyta</taxon>
        <taxon>Tracheophyta</taxon>
        <taxon>Spermatophyta</taxon>
        <taxon>Magnoliopsida</taxon>
        <taxon>eudicotyledons</taxon>
        <taxon>Gunneridae</taxon>
        <taxon>Pentapetalae</taxon>
        <taxon>rosids</taxon>
        <taxon>malvids</taxon>
        <taxon>Brassicales</taxon>
        <taxon>Brassicaceae</taxon>
        <taxon>Camelineae</taxon>
        <taxon>Arabidopsis</taxon>
    </lineage>
</organism>
<dbReference type="InterPro" id="IPR002219">
    <property type="entry name" value="PKC_DAG/PE"/>
</dbReference>
<accession>A0A5S9YHY4</accession>
<keyword evidence="3" id="KW-0863">Zinc-finger</keyword>
<evidence type="ECO:0000256" key="3">
    <source>
        <dbReference type="ARBA" id="ARBA00022771"/>
    </source>
</evidence>
<dbReference type="InterPro" id="IPR053192">
    <property type="entry name" value="Vacuole_Formation_Reg"/>
</dbReference>
<dbReference type="EMBL" id="CACSHJ010000096">
    <property type="protein sequence ID" value="CAA0410966.1"/>
    <property type="molecule type" value="Genomic_DNA"/>
</dbReference>
<evidence type="ECO:0008006" key="9">
    <source>
        <dbReference type="Google" id="ProtNLM"/>
    </source>
</evidence>
<keyword evidence="2" id="KW-0677">Repeat</keyword>
<feature type="domain" description="Zinc finger PHD-type" evidence="6">
    <location>
        <begin position="81"/>
        <end position="126"/>
    </location>
</feature>
<proteinExistence type="predicted"/>
<protein>
    <recommendedName>
        <fullName evidence="9">Cysteine/Histidine-rich C1 domain family protein</fullName>
    </recommendedName>
</protein>
<dbReference type="Proteomes" id="UP000434276">
    <property type="component" value="Unassembled WGS sequence"/>
</dbReference>
<keyword evidence="1" id="KW-0479">Metal-binding</keyword>
<feature type="domain" description="Zinc finger PHD-type" evidence="6">
    <location>
        <begin position="391"/>
        <end position="453"/>
    </location>
</feature>
<dbReference type="PANTHER" id="PTHR32410:SF159">
    <property type="entry name" value="CYSTEINE_HISTIDINE-RICH C1 DOMAIN FAMILY PROTEIN"/>
    <property type="match status" value="1"/>
</dbReference>
<feature type="domain" description="Phorbol-ester/DAG-type" evidence="5">
    <location>
        <begin position="373"/>
        <end position="424"/>
    </location>
</feature>
<dbReference type="InterPro" id="IPR046349">
    <property type="entry name" value="C1-like_sf"/>
</dbReference>
<reference evidence="7 8" key="1">
    <citation type="submission" date="2019-12" db="EMBL/GenBank/DDBJ databases">
        <authorList>
            <person name="Jiao W.-B."/>
            <person name="Schneeberger K."/>
        </authorList>
    </citation>
    <scope>NUCLEOTIDE SEQUENCE [LARGE SCALE GENOMIC DNA]</scope>
    <source>
        <strain evidence="8">cv. C24</strain>
    </source>
</reference>
<feature type="domain" description="Zinc finger PHD-type" evidence="6">
    <location>
        <begin position="502"/>
        <end position="552"/>
    </location>
</feature>
<dbReference type="InterPro" id="IPR004146">
    <property type="entry name" value="DC1"/>
</dbReference>
<feature type="domain" description="Phorbol-ester/DAG-type" evidence="5">
    <location>
        <begin position="125"/>
        <end position="175"/>
    </location>
</feature>
<dbReference type="ExpressionAtlas" id="A0A5S9YHY4">
    <property type="expression patterns" value="baseline and differential"/>
</dbReference>
<feature type="domain" description="Zinc finger PHD-type" evidence="6">
    <location>
        <begin position="557"/>
        <end position="623"/>
    </location>
</feature>
<evidence type="ECO:0000256" key="1">
    <source>
        <dbReference type="ARBA" id="ARBA00022723"/>
    </source>
</evidence>